<keyword evidence="2" id="KW-1185">Reference proteome</keyword>
<sequence>MAPKNRKVLSVCFTTRIPLQKATDVSEGVVTVYPLKYMAFDVIRDVTFVEDKSILEQHGIPLPPPTLNIAINKRQTGIYNLVKQVLVSYEDALVDAVTRVTSDKFDKRKTMFNKLIAAVTIRWYTVYRWKTHDRMLLKQVNATAYNIYKKQLNNEGYERGKRNHDKAFFTSEVLNYSGVKIVQTCENLHVYQILWQEHCQTMKMLLEEWNEAKDVVDKYGLPETTDAYYEVTDVMDRLNEMIRGVNSELHSEFNQEEREKVSLKSLLMGAHRDAEGQVTCGTDHVEAVKKQKTNEFQTMISLGINNFEKVLASLSLQFNNLVRYSSPMICTCRHNSQGCCPTGSSREESR</sequence>
<accession>A0AAV4LTQ9</accession>
<proteinExistence type="predicted"/>
<evidence type="ECO:0000313" key="2">
    <source>
        <dbReference type="Proteomes" id="UP001497744"/>
    </source>
</evidence>
<dbReference type="EMBL" id="BPLF01000002">
    <property type="protein sequence ID" value="GIX63216.1"/>
    <property type="molecule type" value="Genomic_DNA"/>
</dbReference>
<organism evidence="1 2">
    <name type="scientific">Babesia caballi</name>
    <dbReference type="NCBI Taxonomy" id="5871"/>
    <lineage>
        <taxon>Eukaryota</taxon>
        <taxon>Sar</taxon>
        <taxon>Alveolata</taxon>
        <taxon>Apicomplexa</taxon>
        <taxon>Aconoidasida</taxon>
        <taxon>Piroplasmida</taxon>
        <taxon>Babesiidae</taxon>
        <taxon>Babesia</taxon>
    </lineage>
</organism>
<evidence type="ECO:0000313" key="1">
    <source>
        <dbReference type="EMBL" id="GIX63216.1"/>
    </source>
</evidence>
<dbReference type="Proteomes" id="UP001497744">
    <property type="component" value="Unassembled WGS sequence"/>
</dbReference>
<dbReference type="RefSeq" id="XP_067715285.1">
    <property type="nucleotide sequence ID" value="XM_067859184.1"/>
</dbReference>
<dbReference type="AlphaFoldDB" id="A0AAV4LTQ9"/>
<dbReference type="GeneID" id="94194697"/>
<gene>
    <name evidence="1" type="ORF">BcabD6B2_26510</name>
</gene>
<name>A0AAV4LTQ9_BABCB</name>
<protein>
    <submittedName>
        <fullName evidence="1">Diguanylate cyclase</fullName>
    </submittedName>
</protein>
<comment type="caution">
    <text evidence="1">The sequence shown here is derived from an EMBL/GenBank/DDBJ whole genome shotgun (WGS) entry which is preliminary data.</text>
</comment>
<reference evidence="1 2" key="1">
    <citation type="submission" date="2021-06" db="EMBL/GenBank/DDBJ databases">
        <title>Genome sequence of Babesia caballi.</title>
        <authorList>
            <person name="Yamagishi J."/>
            <person name="Kidaka T."/>
            <person name="Ochi A."/>
        </authorList>
    </citation>
    <scope>NUCLEOTIDE SEQUENCE [LARGE SCALE GENOMIC DNA]</scope>
    <source>
        <strain evidence="1">USDA-D6B2</strain>
    </source>
</reference>